<dbReference type="InterPro" id="IPR036273">
    <property type="entry name" value="CRAL/TRIO_N_dom_sf"/>
</dbReference>
<dbReference type="InterPro" id="IPR011074">
    <property type="entry name" value="CRAL/TRIO_N_dom"/>
</dbReference>
<evidence type="ECO:0000313" key="3">
    <source>
        <dbReference type="EMBL" id="CAF3926280.1"/>
    </source>
</evidence>
<dbReference type="Gene3D" id="3.40.525.10">
    <property type="entry name" value="CRAL-TRIO lipid binding domain"/>
    <property type="match status" value="1"/>
</dbReference>
<dbReference type="Pfam" id="PF03765">
    <property type="entry name" value="CRAL_TRIO_N"/>
    <property type="match status" value="1"/>
</dbReference>
<evidence type="ECO:0000313" key="4">
    <source>
        <dbReference type="Proteomes" id="UP000663829"/>
    </source>
</evidence>
<dbReference type="InterPro" id="IPR036865">
    <property type="entry name" value="CRAL-TRIO_dom_sf"/>
</dbReference>
<protein>
    <recommendedName>
        <fullName evidence="1">CRAL-TRIO domain-containing protein</fullName>
    </recommendedName>
</protein>
<dbReference type="PROSITE" id="PS50191">
    <property type="entry name" value="CRAL_TRIO"/>
    <property type="match status" value="1"/>
</dbReference>
<dbReference type="Pfam" id="PF00650">
    <property type="entry name" value="CRAL_TRIO"/>
    <property type="match status" value="1"/>
</dbReference>
<sequence length="303" mass="35485">MATSSLLFDLNQLTDEQKTKFHTVYNHLKSARASYLEYKYGLQEKTKIDSEEEENEWHYELYRYLRARKWNIAHTIKSIQDMIQWRIDNRVDLILDHLPTSPLIDRIRKGLPAANHGYTKAHLLLYIEKTGLMHVDYLLHQFTTDELIQNHIYLLEFNCQLTRERSRQAGKHVENFALIYDLKGCKPDIRKTLHILKQLIYIDDNYYPERLGQMFVINPPLIFPAIWNLVKHWVDPVTKAKVNILKKGPDTSATLLQHIDSDQLPSEYGGSCDSCPTSPDCIPVYDWSKDTRKVKEEQSSVAP</sequence>
<evidence type="ECO:0000259" key="1">
    <source>
        <dbReference type="PROSITE" id="PS50191"/>
    </source>
</evidence>
<comment type="caution">
    <text evidence="2">The sequence shown here is derived from an EMBL/GenBank/DDBJ whole genome shotgun (WGS) entry which is preliminary data.</text>
</comment>
<gene>
    <name evidence="2" type="ORF">GPM918_LOCUS21762</name>
    <name evidence="3" type="ORF">SRO942_LOCUS21760</name>
</gene>
<dbReference type="EMBL" id="CAJOBC010007265">
    <property type="protein sequence ID" value="CAF3926280.1"/>
    <property type="molecule type" value="Genomic_DNA"/>
</dbReference>
<reference evidence="2" key="1">
    <citation type="submission" date="2021-02" db="EMBL/GenBank/DDBJ databases">
        <authorList>
            <person name="Nowell W R."/>
        </authorList>
    </citation>
    <scope>NUCLEOTIDE SEQUENCE</scope>
</reference>
<name>A0A814TPP4_9BILA</name>
<accession>A0A814TPP4</accession>
<dbReference type="InterPro" id="IPR051026">
    <property type="entry name" value="PI/PC_transfer"/>
</dbReference>
<feature type="domain" description="CRAL-TRIO" evidence="1">
    <location>
        <begin position="103"/>
        <end position="276"/>
    </location>
</feature>
<dbReference type="CDD" id="cd00170">
    <property type="entry name" value="SEC14"/>
    <property type="match status" value="1"/>
</dbReference>
<dbReference type="Proteomes" id="UP000663829">
    <property type="component" value="Unassembled WGS sequence"/>
</dbReference>
<dbReference type="EMBL" id="CAJNOQ010007265">
    <property type="protein sequence ID" value="CAF1162728.1"/>
    <property type="molecule type" value="Genomic_DNA"/>
</dbReference>
<proteinExistence type="predicted"/>
<organism evidence="2 4">
    <name type="scientific">Didymodactylos carnosus</name>
    <dbReference type="NCBI Taxonomy" id="1234261"/>
    <lineage>
        <taxon>Eukaryota</taxon>
        <taxon>Metazoa</taxon>
        <taxon>Spiralia</taxon>
        <taxon>Gnathifera</taxon>
        <taxon>Rotifera</taxon>
        <taxon>Eurotatoria</taxon>
        <taxon>Bdelloidea</taxon>
        <taxon>Philodinida</taxon>
        <taxon>Philodinidae</taxon>
        <taxon>Didymodactylos</taxon>
    </lineage>
</organism>
<dbReference type="SMART" id="SM00516">
    <property type="entry name" value="SEC14"/>
    <property type="match status" value="1"/>
</dbReference>
<dbReference type="InterPro" id="IPR001251">
    <property type="entry name" value="CRAL-TRIO_dom"/>
</dbReference>
<dbReference type="PANTHER" id="PTHR45657">
    <property type="entry name" value="CRAL-TRIO DOMAIN-CONTAINING PROTEIN YKL091C-RELATED"/>
    <property type="match status" value="1"/>
</dbReference>
<dbReference type="Proteomes" id="UP000681722">
    <property type="component" value="Unassembled WGS sequence"/>
</dbReference>
<dbReference type="AlphaFoldDB" id="A0A814TPP4"/>
<dbReference type="PANTHER" id="PTHR45657:SF1">
    <property type="entry name" value="CRAL-TRIO DOMAIN-CONTAINING PROTEIN YKL091C-RELATED"/>
    <property type="match status" value="1"/>
</dbReference>
<dbReference type="SUPFAM" id="SSF46938">
    <property type="entry name" value="CRAL/TRIO N-terminal domain"/>
    <property type="match status" value="1"/>
</dbReference>
<evidence type="ECO:0000313" key="2">
    <source>
        <dbReference type="EMBL" id="CAF1162728.1"/>
    </source>
</evidence>
<dbReference type="SUPFAM" id="SSF52087">
    <property type="entry name" value="CRAL/TRIO domain"/>
    <property type="match status" value="1"/>
</dbReference>
<dbReference type="OrthoDB" id="1434354at2759"/>
<keyword evidence="4" id="KW-1185">Reference proteome</keyword>